<evidence type="ECO:0000256" key="2">
    <source>
        <dbReference type="SAM" id="SignalP"/>
    </source>
</evidence>
<name>A0A6A5SF77_9PLEO</name>
<evidence type="ECO:0000313" key="4">
    <source>
        <dbReference type="Proteomes" id="UP000800038"/>
    </source>
</evidence>
<evidence type="ECO:0008006" key="5">
    <source>
        <dbReference type="Google" id="ProtNLM"/>
    </source>
</evidence>
<feature type="chain" id="PRO_5025634506" description="Secreted peptide" evidence="2">
    <location>
        <begin position="25"/>
        <end position="78"/>
    </location>
</feature>
<sequence>MCYCPLWCLSVVVLLSVVACLVLSLSPCSFSIRTPFCPLPHTSVHVMSLLLHHMPPPLQSLVPSNSRRYRPSSRPPPP</sequence>
<evidence type="ECO:0000256" key="1">
    <source>
        <dbReference type="SAM" id="MobiDB-lite"/>
    </source>
</evidence>
<protein>
    <recommendedName>
        <fullName evidence="5">Secreted peptide</fullName>
    </recommendedName>
</protein>
<feature type="signal peptide" evidence="2">
    <location>
        <begin position="1"/>
        <end position="24"/>
    </location>
</feature>
<reference evidence="3" key="1">
    <citation type="journal article" date="2020" name="Stud. Mycol.">
        <title>101 Dothideomycetes genomes: a test case for predicting lifestyles and emergence of pathogens.</title>
        <authorList>
            <person name="Haridas S."/>
            <person name="Albert R."/>
            <person name="Binder M."/>
            <person name="Bloem J."/>
            <person name="Labutti K."/>
            <person name="Salamov A."/>
            <person name="Andreopoulos B."/>
            <person name="Baker S."/>
            <person name="Barry K."/>
            <person name="Bills G."/>
            <person name="Bluhm B."/>
            <person name="Cannon C."/>
            <person name="Castanera R."/>
            <person name="Culley D."/>
            <person name="Daum C."/>
            <person name="Ezra D."/>
            <person name="Gonzalez J."/>
            <person name="Henrissat B."/>
            <person name="Kuo A."/>
            <person name="Liang C."/>
            <person name="Lipzen A."/>
            <person name="Lutzoni F."/>
            <person name="Magnuson J."/>
            <person name="Mondo S."/>
            <person name="Nolan M."/>
            <person name="Ohm R."/>
            <person name="Pangilinan J."/>
            <person name="Park H.-J."/>
            <person name="Ramirez L."/>
            <person name="Alfaro M."/>
            <person name="Sun H."/>
            <person name="Tritt A."/>
            <person name="Yoshinaga Y."/>
            <person name="Zwiers L.-H."/>
            <person name="Turgeon B."/>
            <person name="Goodwin S."/>
            <person name="Spatafora J."/>
            <person name="Crous P."/>
            <person name="Grigoriev I."/>
        </authorList>
    </citation>
    <scope>NUCLEOTIDE SEQUENCE</scope>
    <source>
        <strain evidence="3">CBS 161.51</strain>
    </source>
</reference>
<dbReference type="Proteomes" id="UP000800038">
    <property type="component" value="Unassembled WGS sequence"/>
</dbReference>
<proteinExistence type="predicted"/>
<feature type="region of interest" description="Disordered" evidence="1">
    <location>
        <begin position="59"/>
        <end position="78"/>
    </location>
</feature>
<dbReference type="AlphaFoldDB" id="A0A6A5SF77"/>
<evidence type="ECO:0000313" key="3">
    <source>
        <dbReference type="EMBL" id="KAF1937136.1"/>
    </source>
</evidence>
<gene>
    <name evidence="3" type="ORF">EJ02DRAFT_63606</name>
</gene>
<organism evidence="3 4">
    <name type="scientific">Clathrospora elynae</name>
    <dbReference type="NCBI Taxonomy" id="706981"/>
    <lineage>
        <taxon>Eukaryota</taxon>
        <taxon>Fungi</taxon>
        <taxon>Dikarya</taxon>
        <taxon>Ascomycota</taxon>
        <taxon>Pezizomycotina</taxon>
        <taxon>Dothideomycetes</taxon>
        <taxon>Pleosporomycetidae</taxon>
        <taxon>Pleosporales</taxon>
        <taxon>Diademaceae</taxon>
        <taxon>Clathrospora</taxon>
    </lineage>
</organism>
<keyword evidence="2" id="KW-0732">Signal</keyword>
<keyword evidence="4" id="KW-1185">Reference proteome</keyword>
<dbReference type="EMBL" id="ML976152">
    <property type="protein sequence ID" value="KAF1937136.1"/>
    <property type="molecule type" value="Genomic_DNA"/>
</dbReference>
<accession>A0A6A5SF77</accession>